<keyword evidence="3" id="KW-1185">Reference proteome</keyword>
<protein>
    <recommendedName>
        <fullName evidence="4">DUF4440 domain-containing protein</fullName>
    </recommendedName>
</protein>
<accession>A0ABU9J3H2</accession>
<reference evidence="2 3" key="1">
    <citation type="submission" date="2024-04" db="EMBL/GenBank/DDBJ databases">
        <title>Draft genome sequence of Pseudoxanthomonas putridarboris WD12.</title>
        <authorList>
            <person name="Oh J."/>
        </authorList>
    </citation>
    <scope>NUCLEOTIDE SEQUENCE [LARGE SCALE GENOMIC DNA]</scope>
    <source>
        <strain evidence="2 3">WD12</strain>
    </source>
</reference>
<feature type="signal peptide" evidence="1">
    <location>
        <begin position="1"/>
        <end position="24"/>
    </location>
</feature>
<dbReference type="RefSeq" id="WP_341726970.1">
    <property type="nucleotide sequence ID" value="NZ_JBBWWT010000008.1"/>
</dbReference>
<evidence type="ECO:0008006" key="4">
    <source>
        <dbReference type="Google" id="ProtNLM"/>
    </source>
</evidence>
<dbReference type="Proteomes" id="UP001459204">
    <property type="component" value="Unassembled WGS sequence"/>
</dbReference>
<sequence>MNKLIAVAAVLLLAACDKSPVATTATPVAAASAGTQAAAVMPTAATPAGEATITPAAATSPADDPTAVNQAIDDTLGDHARYEAVIRQLQQAVSAKDATTVASLVDYPFTTVRDGKPLKVANADEFVREYDRIVTPDIADAITGQKYSQLMVNYKGVMFGNGEAWVNGICVDDACKEFNVRVVALQPGP</sequence>
<evidence type="ECO:0000256" key="1">
    <source>
        <dbReference type="SAM" id="SignalP"/>
    </source>
</evidence>
<dbReference type="PROSITE" id="PS51257">
    <property type="entry name" value="PROKAR_LIPOPROTEIN"/>
    <property type="match status" value="1"/>
</dbReference>
<evidence type="ECO:0000313" key="2">
    <source>
        <dbReference type="EMBL" id="MEL1265799.1"/>
    </source>
</evidence>
<dbReference type="EMBL" id="JBBWWT010000008">
    <property type="protein sequence ID" value="MEL1265799.1"/>
    <property type="molecule type" value="Genomic_DNA"/>
</dbReference>
<name>A0ABU9J3H2_9GAMM</name>
<evidence type="ECO:0000313" key="3">
    <source>
        <dbReference type="Proteomes" id="UP001459204"/>
    </source>
</evidence>
<comment type="caution">
    <text evidence="2">The sequence shown here is derived from an EMBL/GenBank/DDBJ whole genome shotgun (WGS) entry which is preliminary data.</text>
</comment>
<proteinExistence type="predicted"/>
<organism evidence="2 3">
    <name type="scientific">Pseudoxanthomonas putridarboris</name>
    <dbReference type="NCBI Taxonomy" id="752605"/>
    <lineage>
        <taxon>Bacteria</taxon>
        <taxon>Pseudomonadati</taxon>
        <taxon>Pseudomonadota</taxon>
        <taxon>Gammaproteobacteria</taxon>
        <taxon>Lysobacterales</taxon>
        <taxon>Lysobacteraceae</taxon>
        <taxon>Pseudoxanthomonas</taxon>
    </lineage>
</organism>
<gene>
    <name evidence="2" type="ORF">AAD027_15695</name>
</gene>
<feature type="chain" id="PRO_5045649804" description="DUF4440 domain-containing protein" evidence="1">
    <location>
        <begin position="25"/>
        <end position="189"/>
    </location>
</feature>
<keyword evidence="1" id="KW-0732">Signal</keyword>